<dbReference type="GO" id="GO:0030246">
    <property type="term" value="F:carbohydrate binding"/>
    <property type="evidence" value="ECO:0007669"/>
    <property type="project" value="InterPro"/>
</dbReference>
<evidence type="ECO:0000256" key="1">
    <source>
        <dbReference type="SAM" id="SignalP"/>
    </source>
</evidence>
<reference evidence="3 4" key="1">
    <citation type="journal article" date="2013" name="Front. Plant Sci.">
        <title>The Reference Genome of the Halophytic Plant Eutrema salsugineum.</title>
        <authorList>
            <person name="Yang R."/>
            <person name="Jarvis D.E."/>
            <person name="Chen H."/>
            <person name="Beilstein M.A."/>
            <person name="Grimwood J."/>
            <person name="Jenkins J."/>
            <person name="Shu S."/>
            <person name="Prochnik S."/>
            <person name="Xin M."/>
            <person name="Ma C."/>
            <person name="Schmutz J."/>
            <person name="Wing R.A."/>
            <person name="Mitchell-Olds T."/>
            <person name="Schumaker K.S."/>
            <person name="Wang X."/>
        </authorList>
    </citation>
    <scope>NUCLEOTIDE SEQUENCE [LARGE SCALE GENOMIC DNA]</scope>
</reference>
<dbReference type="AlphaFoldDB" id="V4NGB7"/>
<proteinExistence type="predicted"/>
<dbReference type="OMA" id="PRYELRE"/>
<gene>
    <name evidence="3" type="ORF">EUTSA_v10010774mg</name>
</gene>
<feature type="domain" description="SUEL-type lectin" evidence="2">
    <location>
        <begin position="86"/>
        <end position="163"/>
    </location>
</feature>
<dbReference type="InterPro" id="IPR000922">
    <property type="entry name" value="Lectin_gal-bd_dom"/>
</dbReference>
<keyword evidence="4" id="KW-1185">Reference proteome</keyword>
<name>V4NGB7_EUTSA</name>
<accession>V4NGB7</accession>
<keyword evidence="1" id="KW-0732">Signal</keyword>
<dbReference type="Pfam" id="PF02140">
    <property type="entry name" value="SUEL_Lectin"/>
    <property type="match status" value="1"/>
</dbReference>
<dbReference type="Proteomes" id="UP000030689">
    <property type="component" value="Unassembled WGS sequence"/>
</dbReference>
<dbReference type="Gene3D" id="2.60.120.740">
    <property type="match status" value="1"/>
</dbReference>
<dbReference type="EMBL" id="KI517435">
    <property type="protein sequence ID" value="ESQ45181.1"/>
    <property type="molecule type" value="Genomic_DNA"/>
</dbReference>
<dbReference type="Gramene" id="ESQ45181">
    <property type="protein sequence ID" value="ESQ45181"/>
    <property type="gene ID" value="EUTSA_v10010774mg"/>
</dbReference>
<dbReference type="OrthoDB" id="1100386at2759"/>
<sequence>MHTSHCLRRHGFILLLVLFHSYVFGLASKVDVSYDARRIKIHRDRKRFLSDSNHHPRYELRESHQHVKEHAACIKPEPDLVPLTGLDCMEGYVITKINFADYGNPTGTCQDFRHGNCGAPATLRLVKKNCLGKNRCALFATDEMFGPSHCKGVSRLAVEATCTKK</sequence>
<dbReference type="InterPro" id="IPR043159">
    <property type="entry name" value="Lectin_gal-bd_sf"/>
</dbReference>
<feature type="chain" id="PRO_5004725922" description="SUEL-type lectin domain-containing protein" evidence="1">
    <location>
        <begin position="28"/>
        <end position="165"/>
    </location>
</feature>
<dbReference type="KEGG" id="eus:EUTSA_v10010774mg"/>
<protein>
    <recommendedName>
        <fullName evidence="2">SUEL-type lectin domain-containing protein</fullName>
    </recommendedName>
</protein>
<dbReference type="eggNOG" id="KOG0496">
    <property type="taxonomic scope" value="Eukaryota"/>
</dbReference>
<evidence type="ECO:0000313" key="3">
    <source>
        <dbReference type="EMBL" id="ESQ45181.1"/>
    </source>
</evidence>
<dbReference type="CDD" id="cd22842">
    <property type="entry name" value="Gal_Rha_Lectin_BGal"/>
    <property type="match status" value="1"/>
</dbReference>
<dbReference type="PROSITE" id="PS50228">
    <property type="entry name" value="SUEL_LECTIN"/>
    <property type="match status" value="1"/>
</dbReference>
<organism evidence="3 4">
    <name type="scientific">Eutrema salsugineum</name>
    <name type="common">Saltwater cress</name>
    <name type="synonym">Sisymbrium salsugineum</name>
    <dbReference type="NCBI Taxonomy" id="72664"/>
    <lineage>
        <taxon>Eukaryota</taxon>
        <taxon>Viridiplantae</taxon>
        <taxon>Streptophyta</taxon>
        <taxon>Embryophyta</taxon>
        <taxon>Tracheophyta</taxon>
        <taxon>Spermatophyta</taxon>
        <taxon>Magnoliopsida</taxon>
        <taxon>eudicotyledons</taxon>
        <taxon>Gunneridae</taxon>
        <taxon>Pentapetalae</taxon>
        <taxon>rosids</taxon>
        <taxon>malvids</taxon>
        <taxon>Brassicales</taxon>
        <taxon>Brassicaceae</taxon>
        <taxon>Eutremeae</taxon>
        <taxon>Eutrema</taxon>
    </lineage>
</organism>
<evidence type="ECO:0000313" key="4">
    <source>
        <dbReference type="Proteomes" id="UP000030689"/>
    </source>
</evidence>
<feature type="signal peptide" evidence="1">
    <location>
        <begin position="1"/>
        <end position="27"/>
    </location>
</feature>
<evidence type="ECO:0000259" key="2">
    <source>
        <dbReference type="PROSITE" id="PS50228"/>
    </source>
</evidence>